<dbReference type="GO" id="GO:0016192">
    <property type="term" value="P:vesicle-mediated transport"/>
    <property type="evidence" value="ECO:0007669"/>
    <property type="project" value="InterPro"/>
</dbReference>
<evidence type="ECO:0000256" key="1">
    <source>
        <dbReference type="SAM" id="Coils"/>
    </source>
</evidence>
<dbReference type="EMBL" id="CAJNOW010013266">
    <property type="protein sequence ID" value="CAF1619234.1"/>
    <property type="molecule type" value="Genomic_DNA"/>
</dbReference>
<keyword evidence="2" id="KW-0812">Transmembrane</keyword>
<dbReference type="SUPFAM" id="SSF47661">
    <property type="entry name" value="t-snare proteins"/>
    <property type="match status" value="1"/>
</dbReference>
<sequence>MRWPNGATQGSVIVGENGRGGQSNQLYWPFGLSFDRHDVDEDAQLPSTTRMASFDTRIEMECKSFLPEVDDTWSLIHQLSKDVIKFREISHAYKYEHSEDEQKHYLDQLKTIDGTIYNLSFSIHQRIQLLEKIVQPLLNEFRSSRLDEQESNSYVPAYIRIAENQLNSLKLSFKRIIIKHNSNSIDYQNDLKRSFEISRTTVDNIKTIVNQDEENLQRTLTVSDEQMQLQIAEHKPQQQQDLTKEEIEIADLQARLESVRVLNERVRQMNEMTMALYLSVQEQNELSDNIWLNTTTGSDYISQSVDEFRLINNLKQSKMALWIKLLCFTFCFLLILLLILTLIIVLSQK</sequence>
<dbReference type="InterPro" id="IPR000727">
    <property type="entry name" value="T_SNARE_dom"/>
</dbReference>
<accession>A0A816CBG7</accession>
<dbReference type="Gene3D" id="1.20.58.70">
    <property type="match status" value="1"/>
</dbReference>
<evidence type="ECO:0000256" key="2">
    <source>
        <dbReference type="SAM" id="Phobius"/>
    </source>
</evidence>
<dbReference type="AlphaFoldDB" id="A0A816CBG7"/>
<proteinExistence type="predicted"/>
<name>A0A816CBG7_9BILA</name>
<keyword evidence="1" id="KW-0175">Coiled coil</keyword>
<dbReference type="OrthoDB" id="10029823at2759"/>
<protein>
    <recommendedName>
        <fullName evidence="3">t-SNARE coiled-coil homology domain-containing protein</fullName>
    </recommendedName>
</protein>
<keyword evidence="2" id="KW-1133">Transmembrane helix</keyword>
<gene>
    <name evidence="4" type="ORF">KQP761_LOCUS24440</name>
</gene>
<dbReference type="Gene3D" id="1.20.5.110">
    <property type="match status" value="1"/>
</dbReference>
<evidence type="ECO:0000259" key="3">
    <source>
        <dbReference type="PROSITE" id="PS50192"/>
    </source>
</evidence>
<dbReference type="PROSITE" id="PS50192">
    <property type="entry name" value="T_SNARE"/>
    <property type="match status" value="1"/>
</dbReference>
<keyword evidence="2" id="KW-0472">Membrane</keyword>
<organism evidence="4 5">
    <name type="scientific">Rotaria magnacalcarata</name>
    <dbReference type="NCBI Taxonomy" id="392030"/>
    <lineage>
        <taxon>Eukaryota</taxon>
        <taxon>Metazoa</taxon>
        <taxon>Spiralia</taxon>
        <taxon>Gnathifera</taxon>
        <taxon>Rotifera</taxon>
        <taxon>Eurotatoria</taxon>
        <taxon>Bdelloidea</taxon>
        <taxon>Philodinida</taxon>
        <taxon>Philodinidae</taxon>
        <taxon>Rotaria</taxon>
    </lineage>
</organism>
<feature type="domain" description="T-SNARE coiled-coil homology" evidence="3">
    <location>
        <begin position="249"/>
        <end position="311"/>
    </location>
</feature>
<dbReference type="Proteomes" id="UP000663834">
    <property type="component" value="Unassembled WGS sequence"/>
</dbReference>
<evidence type="ECO:0000313" key="4">
    <source>
        <dbReference type="EMBL" id="CAF1619234.1"/>
    </source>
</evidence>
<feature type="transmembrane region" description="Helical" evidence="2">
    <location>
        <begin position="321"/>
        <end position="346"/>
    </location>
</feature>
<feature type="coiled-coil region" evidence="1">
    <location>
        <begin position="235"/>
        <end position="269"/>
    </location>
</feature>
<dbReference type="GO" id="GO:0016020">
    <property type="term" value="C:membrane"/>
    <property type="evidence" value="ECO:0007669"/>
    <property type="project" value="InterPro"/>
</dbReference>
<dbReference type="InterPro" id="IPR010989">
    <property type="entry name" value="SNARE"/>
</dbReference>
<reference evidence="4" key="1">
    <citation type="submission" date="2021-02" db="EMBL/GenBank/DDBJ databases">
        <authorList>
            <person name="Nowell W R."/>
        </authorList>
    </citation>
    <scope>NUCLEOTIDE SEQUENCE</scope>
</reference>
<comment type="caution">
    <text evidence="4">The sequence shown here is derived from an EMBL/GenBank/DDBJ whole genome shotgun (WGS) entry which is preliminary data.</text>
</comment>
<evidence type="ECO:0000313" key="5">
    <source>
        <dbReference type="Proteomes" id="UP000663834"/>
    </source>
</evidence>